<dbReference type="Proteomes" id="UP000652761">
    <property type="component" value="Unassembled WGS sequence"/>
</dbReference>
<gene>
    <name evidence="1" type="ORF">Taro_024882</name>
</gene>
<evidence type="ECO:0000313" key="1">
    <source>
        <dbReference type="EMBL" id="MQL92260.1"/>
    </source>
</evidence>
<accession>A0A843VEX6</accession>
<organism evidence="1 2">
    <name type="scientific">Colocasia esculenta</name>
    <name type="common">Wild taro</name>
    <name type="synonym">Arum esculentum</name>
    <dbReference type="NCBI Taxonomy" id="4460"/>
    <lineage>
        <taxon>Eukaryota</taxon>
        <taxon>Viridiplantae</taxon>
        <taxon>Streptophyta</taxon>
        <taxon>Embryophyta</taxon>
        <taxon>Tracheophyta</taxon>
        <taxon>Spermatophyta</taxon>
        <taxon>Magnoliopsida</taxon>
        <taxon>Liliopsida</taxon>
        <taxon>Araceae</taxon>
        <taxon>Aroideae</taxon>
        <taxon>Colocasieae</taxon>
        <taxon>Colocasia</taxon>
    </lineage>
</organism>
<protein>
    <submittedName>
        <fullName evidence="1">Uncharacterized protein</fullName>
    </submittedName>
</protein>
<dbReference type="AlphaFoldDB" id="A0A843VEX6"/>
<keyword evidence="2" id="KW-1185">Reference proteome</keyword>
<dbReference type="EMBL" id="NMUH01001429">
    <property type="protein sequence ID" value="MQL92260.1"/>
    <property type="molecule type" value="Genomic_DNA"/>
</dbReference>
<name>A0A843VEX6_COLES</name>
<evidence type="ECO:0000313" key="2">
    <source>
        <dbReference type="Proteomes" id="UP000652761"/>
    </source>
</evidence>
<comment type="caution">
    <text evidence="1">The sequence shown here is derived from an EMBL/GenBank/DDBJ whole genome shotgun (WGS) entry which is preliminary data.</text>
</comment>
<reference evidence="1" key="1">
    <citation type="submission" date="2017-07" db="EMBL/GenBank/DDBJ databases">
        <title>Taro Niue Genome Assembly and Annotation.</title>
        <authorList>
            <person name="Atibalentja N."/>
            <person name="Keating K."/>
            <person name="Fields C.J."/>
        </authorList>
    </citation>
    <scope>NUCLEOTIDE SEQUENCE</scope>
    <source>
        <strain evidence="1">Niue_2</strain>
        <tissue evidence="1">Leaf</tissue>
    </source>
</reference>
<sequence>MKATALGITLLMRQLDPSRSWFERGMSGHRVLKATLPLVATSVERSRYACFLYFDYPVAPTELVTC</sequence>
<proteinExistence type="predicted"/>